<evidence type="ECO:0000256" key="1">
    <source>
        <dbReference type="SAM" id="MobiDB-lite"/>
    </source>
</evidence>
<feature type="region of interest" description="Disordered" evidence="1">
    <location>
        <begin position="1"/>
        <end position="31"/>
    </location>
</feature>
<gene>
    <name evidence="2" type="primary">X975_21066</name>
    <name evidence="2" type="ORF">TNIN_395581</name>
</gene>
<organism evidence="2 3">
    <name type="scientific">Trichonephila inaurata madagascariensis</name>
    <dbReference type="NCBI Taxonomy" id="2747483"/>
    <lineage>
        <taxon>Eukaryota</taxon>
        <taxon>Metazoa</taxon>
        <taxon>Ecdysozoa</taxon>
        <taxon>Arthropoda</taxon>
        <taxon>Chelicerata</taxon>
        <taxon>Arachnida</taxon>
        <taxon>Araneae</taxon>
        <taxon>Araneomorphae</taxon>
        <taxon>Entelegynae</taxon>
        <taxon>Araneoidea</taxon>
        <taxon>Nephilidae</taxon>
        <taxon>Trichonephila</taxon>
        <taxon>Trichonephila inaurata</taxon>
    </lineage>
</organism>
<dbReference type="Proteomes" id="UP000886998">
    <property type="component" value="Unassembled WGS sequence"/>
</dbReference>
<dbReference type="GO" id="GO:0000387">
    <property type="term" value="P:spliceosomal snRNP assembly"/>
    <property type="evidence" value="ECO:0007669"/>
    <property type="project" value="InterPro"/>
</dbReference>
<proteinExistence type="predicted"/>
<reference evidence="2" key="1">
    <citation type="submission" date="2020-08" db="EMBL/GenBank/DDBJ databases">
        <title>Multicomponent nature underlies the extraordinary mechanical properties of spider dragline silk.</title>
        <authorList>
            <person name="Kono N."/>
            <person name="Nakamura H."/>
            <person name="Mori M."/>
            <person name="Yoshida Y."/>
            <person name="Ohtoshi R."/>
            <person name="Malay A.D."/>
            <person name="Moran D.A.P."/>
            <person name="Tomita M."/>
            <person name="Numata K."/>
            <person name="Arakawa K."/>
        </authorList>
    </citation>
    <scope>NUCLEOTIDE SEQUENCE</scope>
</reference>
<dbReference type="Gene3D" id="1.20.58.1070">
    <property type="match status" value="1"/>
</dbReference>
<dbReference type="Pfam" id="PF04938">
    <property type="entry name" value="SIP1"/>
    <property type="match status" value="1"/>
</dbReference>
<evidence type="ECO:0000313" key="3">
    <source>
        <dbReference type="Proteomes" id="UP000886998"/>
    </source>
</evidence>
<dbReference type="OrthoDB" id="6423531at2759"/>
<comment type="caution">
    <text evidence="2">The sequence shown here is derived from an EMBL/GenBank/DDBJ whole genome shotgun (WGS) entry which is preliminary data.</text>
</comment>
<name>A0A8X7CPE2_9ARAC</name>
<sequence length="255" mass="29468">MLSDLSHNIQVTQNPRSTSKESIQSGHRPSNDYFRKVTGVRHAMTRIDLEAKKSFALGKLPVDFAVNPKRVIEKEEIFTTLALEVRPPAHPITLDVYPQDRIQSFEKRAMQFQADKAMLIKKFPLQFDLPGKDVKKWCKVCLGSEMYNKIYIEPCNEEVEACLPSLSIVSHLQQHMVKSLLKYTCRWFLAINMHESIARWVFSLLMCLERPVDAKFQKFLGVFKNAMRKRLRACDECEGKQLNMMLAILDLSFIG</sequence>
<keyword evidence="3" id="KW-1185">Reference proteome</keyword>
<protein>
    <submittedName>
        <fullName evidence="2">Gem-associated protein 2</fullName>
    </submittedName>
</protein>
<dbReference type="AlphaFoldDB" id="A0A8X7CPE2"/>
<accession>A0A8X7CPE2</accession>
<evidence type="ECO:0000313" key="2">
    <source>
        <dbReference type="EMBL" id="GFY73145.1"/>
    </source>
</evidence>
<dbReference type="InterPro" id="IPR035426">
    <property type="entry name" value="Gemin2/Brr1"/>
</dbReference>
<feature type="compositionally biased region" description="Polar residues" evidence="1">
    <location>
        <begin position="1"/>
        <end position="28"/>
    </location>
</feature>
<dbReference type="EMBL" id="BMAV01019880">
    <property type="protein sequence ID" value="GFY73145.1"/>
    <property type="molecule type" value="Genomic_DNA"/>
</dbReference>